<evidence type="ECO:0000313" key="1">
    <source>
        <dbReference type="EMBL" id="GFY68166.1"/>
    </source>
</evidence>
<gene>
    <name evidence="1" type="ORF">TNIN_287931</name>
</gene>
<dbReference type="EMBL" id="BMAV01016908">
    <property type="protein sequence ID" value="GFY68166.1"/>
    <property type="molecule type" value="Genomic_DNA"/>
</dbReference>
<organism evidence="1 2">
    <name type="scientific">Trichonephila inaurata madagascariensis</name>
    <dbReference type="NCBI Taxonomy" id="2747483"/>
    <lineage>
        <taxon>Eukaryota</taxon>
        <taxon>Metazoa</taxon>
        <taxon>Ecdysozoa</taxon>
        <taxon>Arthropoda</taxon>
        <taxon>Chelicerata</taxon>
        <taxon>Arachnida</taxon>
        <taxon>Araneae</taxon>
        <taxon>Araneomorphae</taxon>
        <taxon>Entelegynae</taxon>
        <taxon>Araneoidea</taxon>
        <taxon>Nephilidae</taxon>
        <taxon>Trichonephila</taxon>
        <taxon>Trichonephila inaurata</taxon>
    </lineage>
</organism>
<keyword evidence="2" id="KW-1185">Reference proteome</keyword>
<dbReference type="Proteomes" id="UP000886998">
    <property type="component" value="Unassembled WGS sequence"/>
</dbReference>
<comment type="caution">
    <text evidence="1">The sequence shown here is derived from an EMBL/GenBank/DDBJ whole genome shotgun (WGS) entry which is preliminary data.</text>
</comment>
<protein>
    <submittedName>
        <fullName evidence="1">Uncharacterized protein</fullName>
    </submittedName>
</protein>
<sequence>MRAMCQLLAPLFREPNEGHLRKNEMEEGDLGDICGGGLLGLELVDTPTHISLLIVEDKIIHDFMRCFHGQVALAVATKRKRLVSGFDGYF</sequence>
<proteinExistence type="predicted"/>
<evidence type="ECO:0000313" key="2">
    <source>
        <dbReference type="Proteomes" id="UP000886998"/>
    </source>
</evidence>
<name>A0A8X7CIC7_9ARAC</name>
<dbReference type="AlphaFoldDB" id="A0A8X7CIC7"/>
<accession>A0A8X7CIC7</accession>
<reference evidence="1" key="1">
    <citation type="submission" date="2020-08" db="EMBL/GenBank/DDBJ databases">
        <title>Multicomponent nature underlies the extraordinary mechanical properties of spider dragline silk.</title>
        <authorList>
            <person name="Kono N."/>
            <person name="Nakamura H."/>
            <person name="Mori M."/>
            <person name="Yoshida Y."/>
            <person name="Ohtoshi R."/>
            <person name="Malay A.D."/>
            <person name="Moran D.A.P."/>
            <person name="Tomita M."/>
            <person name="Numata K."/>
            <person name="Arakawa K."/>
        </authorList>
    </citation>
    <scope>NUCLEOTIDE SEQUENCE</scope>
</reference>